<dbReference type="Proteomes" id="UP000603708">
    <property type="component" value="Unassembled WGS sequence"/>
</dbReference>
<dbReference type="AlphaFoldDB" id="A0A919KTT6"/>
<organism evidence="2 3">
    <name type="scientific">Streptomyces sulfonofaciens</name>
    <dbReference type="NCBI Taxonomy" id="68272"/>
    <lineage>
        <taxon>Bacteria</taxon>
        <taxon>Bacillati</taxon>
        <taxon>Actinomycetota</taxon>
        <taxon>Actinomycetes</taxon>
        <taxon>Kitasatosporales</taxon>
        <taxon>Streptomycetaceae</taxon>
        <taxon>Streptomyces</taxon>
    </lineage>
</organism>
<reference evidence="2" key="1">
    <citation type="journal article" date="2014" name="Int. J. Syst. Evol. Microbiol.">
        <title>Complete genome sequence of Corynebacterium casei LMG S-19264T (=DSM 44701T), isolated from a smear-ripened cheese.</title>
        <authorList>
            <consortium name="US DOE Joint Genome Institute (JGI-PGF)"/>
            <person name="Walter F."/>
            <person name="Albersmeier A."/>
            <person name="Kalinowski J."/>
            <person name="Ruckert C."/>
        </authorList>
    </citation>
    <scope>NUCLEOTIDE SEQUENCE</scope>
    <source>
        <strain evidence="2">JCM 5069</strain>
    </source>
</reference>
<feature type="transmembrane region" description="Helical" evidence="1">
    <location>
        <begin position="42"/>
        <end position="61"/>
    </location>
</feature>
<evidence type="ECO:0000313" key="2">
    <source>
        <dbReference type="EMBL" id="GHH72294.1"/>
    </source>
</evidence>
<keyword evidence="1" id="KW-0812">Transmembrane</keyword>
<dbReference type="RefSeq" id="WP_189929552.1">
    <property type="nucleotide sequence ID" value="NZ_BNCD01000002.1"/>
</dbReference>
<evidence type="ECO:0000256" key="1">
    <source>
        <dbReference type="SAM" id="Phobius"/>
    </source>
</evidence>
<keyword evidence="1" id="KW-0472">Membrane</keyword>
<proteinExistence type="predicted"/>
<reference evidence="2" key="2">
    <citation type="submission" date="2020-09" db="EMBL/GenBank/DDBJ databases">
        <authorList>
            <person name="Sun Q."/>
            <person name="Ohkuma M."/>
        </authorList>
    </citation>
    <scope>NUCLEOTIDE SEQUENCE</scope>
    <source>
        <strain evidence="2">JCM 5069</strain>
    </source>
</reference>
<protein>
    <recommendedName>
        <fullName evidence="4">Holin</fullName>
    </recommendedName>
</protein>
<keyword evidence="1" id="KW-1133">Transmembrane helix</keyword>
<dbReference type="EMBL" id="BNCD01000002">
    <property type="protein sequence ID" value="GHH72294.1"/>
    <property type="molecule type" value="Genomic_DNA"/>
</dbReference>
<gene>
    <name evidence="2" type="ORF">GCM10018793_09060</name>
</gene>
<accession>A0A919KTT6</accession>
<evidence type="ECO:0000313" key="3">
    <source>
        <dbReference type="Proteomes" id="UP000603708"/>
    </source>
</evidence>
<sequence>MAAPVERKVTAATAASSAVGVVIAVLNAGVADAHLLGSLPEWLQSVILAAAPPVLTFLSGWQAKHTPREAGT</sequence>
<feature type="transmembrane region" description="Helical" evidence="1">
    <location>
        <begin position="12"/>
        <end position="30"/>
    </location>
</feature>
<comment type="caution">
    <text evidence="2">The sequence shown here is derived from an EMBL/GenBank/DDBJ whole genome shotgun (WGS) entry which is preliminary data.</text>
</comment>
<evidence type="ECO:0008006" key="4">
    <source>
        <dbReference type="Google" id="ProtNLM"/>
    </source>
</evidence>
<name>A0A919KTT6_9ACTN</name>
<keyword evidence="3" id="KW-1185">Reference proteome</keyword>